<organism evidence="2">
    <name type="scientific">Salmonella enterica</name>
    <name type="common">Salmonella choleraesuis</name>
    <dbReference type="NCBI Taxonomy" id="28901"/>
    <lineage>
        <taxon>Bacteria</taxon>
        <taxon>Pseudomonadati</taxon>
        <taxon>Pseudomonadota</taxon>
        <taxon>Gammaproteobacteria</taxon>
        <taxon>Enterobacterales</taxon>
        <taxon>Enterobacteriaceae</taxon>
        <taxon>Salmonella</taxon>
    </lineage>
</organism>
<sequence length="261" mass="29923">MSSKYEELKKEVSELADEGRNLYLSMLNEHHKFDDELLKDLHEKGSKIVDVGGNYQSWYSKACRVIEQTLPERLDEFVKLYKGDEKRKEISPLNYSISDYLVGIQSTRGSSIIASRKDAIPKMETQYRILSSAAEKFESSIFDIKEVLQADLFDTELDTAKELNKKGFVRAAGAVAGVVLEKHLSHVCNQHKLKLRKAHPTISDYYQTLKDSDIIDTPTWRFIQHLGDIRNLCDHNKDREPTKVDVSELITGIEKVIKTVF</sequence>
<evidence type="ECO:0008006" key="3">
    <source>
        <dbReference type="Google" id="ProtNLM"/>
    </source>
</evidence>
<proteinExistence type="predicted"/>
<protein>
    <recommendedName>
        <fullName evidence="3">DUF4145 domain-containing protein</fullName>
    </recommendedName>
</protein>
<dbReference type="Proteomes" id="UP000839536">
    <property type="component" value="Unassembled WGS sequence"/>
</dbReference>
<comment type="caution">
    <text evidence="2">The sequence shown here is derived from an EMBL/GenBank/DDBJ whole genome shotgun (WGS) entry which is preliminary data.</text>
</comment>
<reference evidence="2" key="2">
    <citation type="submission" date="2019-01" db="EMBL/GenBank/DDBJ databases">
        <title>Whole genome sequencing of Salmonella enterica.</title>
        <authorList>
            <person name="Cao G."/>
        </authorList>
    </citation>
    <scope>NUCLEOTIDE SEQUENCE [LARGE SCALE GENOMIC DNA]</scope>
    <source>
        <strain evidence="2">CFSAN074594</strain>
    </source>
</reference>
<reference evidence="1" key="1">
    <citation type="submission" date="2018-08" db="EMBL/GenBank/DDBJ databases">
        <title>Whole genome sequencing of Salmonella enterica serotype newport.</title>
        <authorList>
            <person name="Bell R."/>
        </authorList>
    </citation>
    <scope>NUCLEOTIDE SEQUENCE [LARGE SCALE GENOMIC DNA]</scope>
    <source>
        <strain evidence="1">CFSAN048053</strain>
    </source>
</reference>
<name>A0A232RPN4_SALER</name>
<dbReference type="RefSeq" id="WP_000096236.1">
    <property type="nucleotide sequence ID" value="NZ_JBCIKQ010000004.1"/>
</dbReference>
<evidence type="ECO:0000313" key="1">
    <source>
        <dbReference type="EMBL" id="RIP31621.1"/>
    </source>
</evidence>
<dbReference type="Proteomes" id="UP000885256">
    <property type="component" value="Unassembled WGS sequence"/>
</dbReference>
<evidence type="ECO:0000313" key="2">
    <source>
        <dbReference type="EMBL" id="RXL27404.1"/>
    </source>
</evidence>
<dbReference type="EMBL" id="QWJL01000002">
    <property type="protein sequence ID" value="RIP31621.1"/>
    <property type="molecule type" value="Genomic_DNA"/>
</dbReference>
<dbReference type="EMBL" id="SDIQ01000001">
    <property type="protein sequence ID" value="RXL27404.1"/>
    <property type="molecule type" value="Genomic_DNA"/>
</dbReference>
<gene>
    <name evidence="1" type="ORF">A7D45_04505</name>
    <name evidence="2" type="ORF">EKD96_00780</name>
</gene>
<dbReference type="AlphaFoldDB" id="A0A232RPN4"/>
<accession>A0A232RPN4</accession>